<dbReference type="SUPFAM" id="SSF51690">
    <property type="entry name" value="Nicotinate/Quinolinate PRTase C-terminal domain-like"/>
    <property type="match status" value="1"/>
</dbReference>
<dbReference type="FunFam" id="3.90.1170.20:FF:000001">
    <property type="entry name" value="Nicotinate-nucleotide diphosphorylase (Carboxylating)"/>
    <property type="match status" value="1"/>
</dbReference>
<dbReference type="InterPro" id="IPR027277">
    <property type="entry name" value="NadC/ModD"/>
</dbReference>
<evidence type="ECO:0000256" key="6">
    <source>
        <dbReference type="ARBA" id="ARBA00022642"/>
    </source>
</evidence>
<comment type="pathway">
    <text evidence="2">Cofactor biosynthesis; NAD(+) biosynthesis; nicotinate D-ribonucleotide from quinolinate: step 1/1.</text>
</comment>
<comment type="subunit">
    <text evidence="4">Hexamer formed by 3 homodimers.</text>
</comment>
<dbReference type="Gene3D" id="3.90.1170.20">
    <property type="entry name" value="Quinolinate phosphoribosyl transferase, N-terminal domain"/>
    <property type="match status" value="1"/>
</dbReference>
<feature type="domain" description="Quinolinate phosphoribosyl transferase C-terminal" evidence="13">
    <location>
        <begin position="98"/>
        <end position="262"/>
    </location>
</feature>
<dbReference type="GO" id="GO:0009435">
    <property type="term" value="P:NAD+ biosynthetic process"/>
    <property type="evidence" value="ECO:0007669"/>
    <property type="project" value="UniProtKB-UniPathway"/>
</dbReference>
<dbReference type="InterPro" id="IPR037128">
    <property type="entry name" value="Quinolinate_PRibosylTase_N_sf"/>
</dbReference>
<dbReference type="InterPro" id="IPR013785">
    <property type="entry name" value="Aldolase_TIM"/>
</dbReference>
<evidence type="ECO:0000259" key="14">
    <source>
        <dbReference type="Pfam" id="PF02749"/>
    </source>
</evidence>
<organism evidence="15 16">
    <name type="scientific">candidate division TA06 bacterium</name>
    <dbReference type="NCBI Taxonomy" id="2250710"/>
    <lineage>
        <taxon>Bacteria</taxon>
        <taxon>Bacteria division TA06</taxon>
    </lineage>
</organism>
<protein>
    <recommendedName>
        <fullName evidence="11">Probable nicotinate-nucleotide pyrophosphorylase [carboxylating]</fullName>
        <ecNumber evidence="5">2.4.2.19</ecNumber>
    </recommendedName>
    <alternativeName>
        <fullName evidence="9">Quinolinate phosphoribosyltransferase [decarboxylating]</fullName>
    </alternativeName>
</protein>
<evidence type="ECO:0000256" key="12">
    <source>
        <dbReference type="PIRNR" id="PIRNR006250"/>
    </source>
</evidence>
<accession>A0A523UPV8</accession>
<evidence type="ECO:0000259" key="13">
    <source>
        <dbReference type="Pfam" id="PF01729"/>
    </source>
</evidence>
<dbReference type="UniPathway" id="UPA00253">
    <property type="reaction ID" value="UER00331"/>
</dbReference>
<dbReference type="GO" id="GO:0005737">
    <property type="term" value="C:cytoplasm"/>
    <property type="evidence" value="ECO:0007669"/>
    <property type="project" value="TreeGrafter"/>
</dbReference>
<dbReference type="GO" id="GO:0004514">
    <property type="term" value="F:nicotinate-nucleotide diphosphorylase (carboxylating) activity"/>
    <property type="evidence" value="ECO:0007669"/>
    <property type="project" value="UniProtKB-EC"/>
</dbReference>
<evidence type="ECO:0000256" key="8">
    <source>
        <dbReference type="ARBA" id="ARBA00022679"/>
    </source>
</evidence>
<evidence type="ECO:0000256" key="1">
    <source>
        <dbReference type="ARBA" id="ARBA00003237"/>
    </source>
</evidence>
<dbReference type="GO" id="GO:0034213">
    <property type="term" value="P:quinolinate catabolic process"/>
    <property type="evidence" value="ECO:0007669"/>
    <property type="project" value="TreeGrafter"/>
</dbReference>
<evidence type="ECO:0000256" key="4">
    <source>
        <dbReference type="ARBA" id="ARBA00011218"/>
    </source>
</evidence>
<reference evidence="15 16" key="1">
    <citation type="submission" date="2019-03" db="EMBL/GenBank/DDBJ databases">
        <title>Metabolic potential of uncultured bacteria and archaea associated with petroleum seepage in deep-sea sediments.</title>
        <authorList>
            <person name="Dong X."/>
            <person name="Hubert C."/>
        </authorList>
    </citation>
    <scope>NUCLEOTIDE SEQUENCE [LARGE SCALE GENOMIC DNA]</scope>
    <source>
        <strain evidence="15">E44_bin18</strain>
    </source>
</reference>
<keyword evidence="6" id="KW-0662">Pyridine nucleotide biosynthesis</keyword>
<evidence type="ECO:0000256" key="9">
    <source>
        <dbReference type="ARBA" id="ARBA00033102"/>
    </source>
</evidence>
<comment type="caution">
    <text evidence="15">The sequence shown here is derived from an EMBL/GenBank/DDBJ whole genome shotgun (WGS) entry which is preliminary data.</text>
</comment>
<dbReference type="InterPro" id="IPR036068">
    <property type="entry name" value="Nicotinate_pribotase-like_C"/>
</dbReference>
<comment type="function">
    <text evidence="1">Involved in the catabolism of quinolinic acid (QA).</text>
</comment>
<evidence type="ECO:0000256" key="5">
    <source>
        <dbReference type="ARBA" id="ARBA00011944"/>
    </source>
</evidence>
<dbReference type="Pfam" id="PF02749">
    <property type="entry name" value="QRPTase_N"/>
    <property type="match status" value="1"/>
</dbReference>
<evidence type="ECO:0000256" key="2">
    <source>
        <dbReference type="ARBA" id="ARBA00004893"/>
    </source>
</evidence>
<dbReference type="EMBL" id="SOJN01000129">
    <property type="protein sequence ID" value="TET44331.1"/>
    <property type="molecule type" value="Genomic_DNA"/>
</dbReference>
<proteinExistence type="inferred from homology"/>
<evidence type="ECO:0000313" key="15">
    <source>
        <dbReference type="EMBL" id="TET44331.1"/>
    </source>
</evidence>
<dbReference type="PIRSF" id="PIRSF006250">
    <property type="entry name" value="NadC_ModD"/>
    <property type="match status" value="1"/>
</dbReference>
<dbReference type="Gene3D" id="3.20.20.70">
    <property type="entry name" value="Aldolase class I"/>
    <property type="match status" value="1"/>
</dbReference>
<dbReference type="EC" id="2.4.2.19" evidence="5"/>
<evidence type="ECO:0000256" key="10">
    <source>
        <dbReference type="ARBA" id="ARBA00047445"/>
    </source>
</evidence>
<feature type="domain" description="Quinolinate phosphoribosyl transferase N-terminal" evidence="14">
    <location>
        <begin position="11"/>
        <end position="96"/>
    </location>
</feature>
<dbReference type="PANTHER" id="PTHR32179:SF3">
    <property type="entry name" value="NICOTINATE-NUCLEOTIDE PYROPHOSPHORYLASE [CARBOXYLATING]"/>
    <property type="match status" value="1"/>
</dbReference>
<dbReference type="AlphaFoldDB" id="A0A523UPV8"/>
<gene>
    <name evidence="15" type="primary">nadC</name>
    <name evidence="15" type="ORF">E3J62_10705</name>
</gene>
<comment type="catalytic activity">
    <reaction evidence="10">
        <text>nicotinate beta-D-ribonucleotide + CO2 + diphosphate = quinolinate + 5-phospho-alpha-D-ribose 1-diphosphate + 2 H(+)</text>
        <dbReference type="Rhea" id="RHEA:12733"/>
        <dbReference type="ChEBI" id="CHEBI:15378"/>
        <dbReference type="ChEBI" id="CHEBI:16526"/>
        <dbReference type="ChEBI" id="CHEBI:29959"/>
        <dbReference type="ChEBI" id="CHEBI:33019"/>
        <dbReference type="ChEBI" id="CHEBI:57502"/>
        <dbReference type="ChEBI" id="CHEBI:58017"/>
        <dbReference type="EC" id="2.4.2.19"/>
    </reaction>
</comment>
<evidence type="ECO:0000256" key="3">
    <source>
        <dbReference type="ARBA" id="ARBA00009400"/>
    </source>
</evidence>
<keyword evidence="7 12" id="KW-0328">Glycosyltransferase</keyword>
<dbReference type="SUPFAM" id="SSF54675">
    <property type="entry name" value="Nicotinate/Quinolinate PRTase N-terminal domain-like"/>
    <property type="match status" value="1"/>
</dbReference>
<evidence type="ECO:0000256" key="7">
    <source>
        <dbReference type="ARBA" id="ARBA00022676"/>
    </source>
</evidence>
<dbReference type="Pfam" id="PF01729">
    <property type="entry name" value="QRPTase_C"/>
    <property type="match status" value="1"/>
</dbReference>
<dbReference type="FunFam" id="3.20.20.70:FF:000030">
    <property type="entry name" value="Nicotinate-nucleotide pyrophosphorylase, carboxylating"/>
    <property type="match status" value="1"/>
</dbReference>
<sequence length="268" mass="29013">MALKEDIGSGDVTTNLIVPEEARALGVITSKEDGILCGVEVSRAVFEQVDPELEFEKLMEDGDTLSYGSVCARIKGRARSCLTGERVALNLVQRMSGVSTLTYEFVKAVEGTGTIIMDTRKTTPGLRMLEKYAVRVGGGENHRFGLYDMVLIKTSHLEPAGGIEAAVKKVKEADGAGMKIEVEVSNLRDLRVALDTGVDRIMLDNIRIEDMTKAVQMAGGVELEASGRINLWNVRKVAETGVRYISVGALTHSAAAIDMSLRLRQIGV</sequence>
<dbReference type="Proteomes" id="UP000315525">
    <property type="component" value="Unassembled WGS sequence"/>
</dbReference>
<dbReference type="NCBIfam" id="TIGR00078">
    <property type="entry name" value="nadC"/>
    <property type="match status" value="1"/>
</dbReference>
<dbReference type="InterPro" id="IPR002638">
    <property type="entry name" value="Quinolinate_PRibosylTrfase_C"/>
</dbReference>
<dbReference type="CDD" id="cd01572">
    <property type="entry name" value="QPRTase"/>
    <property type="match status" value="1"/>
</dbReference>
<comment type="similarity">
    <text evidence="3 12">Belongs to the NadC/ModD family.</text>
</comment>
<dbReference type="InterPro" id="IPR004393">
    <property type="entry name" value="NadC"/>
</dbReference>
<name>A0A523UPV8_UNCT6</name>
<evidence type="ECO:0000256" key="11">
    <source>
        <dbReference type="ARBA" id="ARBA00069173"/>
    </source>
</evidence>
<dbReference type="InterPro" id="IPR022412">
    <property type="entry name" value="Quinolinate_PRibosylTrfase_N"/>
</dbReference>
<keyword evidence="8 12" id="KW-0808">Transferase</keyword>
<dbReference type="PANTHER" id="PTHR32179">
    <property type="entry name" value="NICOTINATE-NUCLEOTIDE PYROPHOSPHORYLASE [CARBOXYLATING]"/>
    <property type="match status" value="1"/>
</dbReference>
<evidence type="ECO:0000313" key="16">
    <source>
        <dbReference type="Proteomes" id="UP000315525"/>
    </source>
</evidence>